<keyword evidence="2" id="KW-0472">Membrane</keyword>
<dbReference type="Gene3D" id="2.60.40.10">
    <property type="entry name" value="Immunoglobulins"/>
    <property type="match status" value="4"/>
</dbReference>
<evidence type="ECO:0000256" key="1">
    <source>
        <dbReference type="SAM" id="MobiDB-lite"/>
    </source>
</evidence>
<feature type="domain" description="Dystroglycan-type cadherin-like" evidence="4">
    <location>
        <begin position="40"/>
        <end position="135"/>
    </location>
</feature>
<evidence type="ECO:0000256" key="2">
    <source>
        <dbReference type="SAM" id="Phobius"/>
    </source>
</evidence>
<dbReference type="InterPro" id="IPR015919">
    <property type="entry name" value="Cadherin-like_sf"/>
</dbReference>
<feature type="signal peptide" evidence="3">
    <location>
        <begin position="1"/>
        <end position="36"/>
    </location>
</feature>
<feature type="compositionally biased region" description="Polar residues" evidence="1">
    <location>
        <begin position="921"/>
        <end position="931"/>
    </location>
</feature>
<dbReference type="GO" id="GO:0005509">
    <property type="term" value="F:calcium ion binding"/>
    <property type="evidence" value="ECO:0007669"/>
    <property type="project" value="InterPro"/>
</dbReference>
<comment type="caution">
    <text evidence="5">The sequence shown here is derived from an EMBL/GenBank/DDBJ whole genome shotgun (WGS) entry which is preliminary data.</text>
</comment>
<sequence>MSQLCLLSFTQSQCALPRPTMALLLTILAVLSIANAAALTANYPINAQLPPVARVSEPFRFAFDQSTFSNSDNETEYSLSDAPSWLKVNSSTRTLSGTPHESDSGAPKFKLEASNGSEKDSMDVTLIVTADQGPTVHKPLISQLQKMGPVSYPSTLFIHPGREFSIEFDSDTFENTHPSTIYYGTSPNNTPLPSWMGFDPAALKFSGNTPPFGGSGSQTFTFQLVASDVSGYSAANMTFQLTIGPHILAFNETVQSFNLTRGDKFSSPNFSSLLSTDGSPTSGKDLGKVEAELPDWLKLDKENISLSGTPPNDAVNENITIAVSNSYQNDAKLMVRLEFMKLFLNTVDGCEAAIGKEFKFMFNQTIVTDDSVQLDVDLDSELSWLTYFPENKTLYGRVPDDMHPKKFTLPLTAHQGSTTDTRDFILDVLKASDTHENPTDPFTHDESSSNPNHKKAGIIAISVMLPVVVIFSALILFCCWRRRKNSPPVEEGSSNMKPAPPRPIRPDMPNSEADMAGRTSHDDHSEDWRSPVSPTADLPKLELGPSWNVSSFDEKEHPANFDMPEPVIPPRSPARQSPTRGGFAPLRDTVIEEDKPIETTPSKRKNPRLSSTTSPMRRRTTNRSRREPLKTIQPRAMKRESMQSFKSKRYSKRSSGISSIASGLPVRFSGAGHGAGGFGPPGHGIVQTSWQNPRQSMMSDDSSLNNMAPMFPRPPAAARMRHSMAYSMASTIPDNYKRMTLRTVEPDESTISEADSLEAFVHSRAKHRNSANPLFSAQISRRPSSALRTLNRNRSTRSRADTVSVSTFSDEYRRSIHDRPMSTAFSVSEYGDDNNRYSVYQNMQPPGLFPLAENSVNGASQLSLAQEYRGAISPTPRFWSENSLASAPQLDSRTKYNDENAIPQSSSMVSDLDEHLNRKVTQTKPNNQWQFSPLEPPPPVKSSSNRGLPIASSGELAFV</sequence>
<feature type="region of interest" description="Disordered" evidence="1">
    <location>
        <begin position="921"/>
        <end position="959"/>
    </location>
</feature>
<feature type="transmembrane region" description="Helical" evidence="2">
    <location>
        <begin position="456"/>
        <end position="480"/>
    </location>
</feature>
<keyword evidence="3" id="KW-0732">Signal</keyword>
<feature type="chain" id="PRO_5040919583" description="Dystroglycan-type cadherin-like domain-containing protein" evidence="3">
    <location>
        <begin position="37"/>
        <end position="959"/>
    </location>
</feature>
<keyword evidence="2" id="KW-1133">Transmembrane helix</keyword>
<dbReference type="OrthoDB" id="245989at2759"/>
<feature type="compositionally biased region" description="Basic and acidic residues" evidence="1">
    <location>
        <begin position="519"/>
        <end position="529"/>
    </location>
</feature>
<dbReference type="Proteomes" id="UP001152649">
    <property type="component" value="Unassembled WGS sequence"/>
</dbReference>
<keyword evidence="2" id="KW-0812">Transmembrane</keyword>
<dbReference type="SMART" id="SM00736">
    <property type="entry name" value="CADG"/>
    <property type="match status" value="2"/>
</dbReference>
<dbReference type="AlphaFoldDB" id="A0A9W4K1W3"/>
<gene>
    <name evidence="5" type="ORF">PSALAMII_LOCUS10214</name>
</gene>
<accession>A0A9W4K1W3</accession>
<dbReference type="GO" id="GO:0016020">
    <property type="term" value="C:membrane"/>
    <property type="evidence" value="ECO:0007669"/>
    <property type="project" value="InterPro"/>
</dbReference>
<dbReference type="Pfam" id="PF05345">
    <property type="entry name" value="He_PIG"/>
    <property type="match status" value="3"/>
</dbReference>
<evidence type="ECO:0000259" key="4">
    <source>
        <dbReference type="SMART" id="SM00736"/>
    </source>
</evidence>
<dbReference type="InterPro" id="IPR013783">
    <property type="entry name" value="Ig-like_fold"/>
</dbReference>
<dbReference type="SUPFAM" id="SSF49313">
    <property type="entry name" value="Cadherin-like"/>
    <property type="match status" value="4"/>
</dbReference>
<feature type="region of interest" description="Disordered" evidence="1">
    <location>
        <begin position="90"/>
        <end position="117"/>
    </location>
</feature>
<evidence type="ECO:0000313" key="5">
    <source>
        <dbReference type="EMBL" id="CAG8424126.1"/>
    </source>
</evidence>
<reference evidence="5" key="1">
    <citation type="submission" date="2021-07" db="EMBL/GenBank/DDBJ databases">
        <authorList>
            <person name="Branca A.L. A."/>
        </authorList>
    </citation>
    <scope>NUCLEOTIDE SEQUENCE</scope>
</reference>
<evidence type="ECO:0000256" key="3">
    <source>
        <dbReference type="SAM" id="SignalP"/>
    </source>
</evidence>
<protein>
    <recommendedName>
        <fullName evidence="4">Dystroglycan-type cadherin-like domain-containing protein</fullName>
    </recommendedName>
</protein>
<feature type="domain" description="Dystroglycan-type cadherin-like" evidence="4">
    <location>
        <begin position="148"/>
        <end position="250"/>
    </location>
</feature>
<organism evidence="5 6">
    <name type="scientific">Penicillium salamii</name>
    <dbReference type="NCBI Taxonomy" id="1612424"/>
    <lineage>
        <taxon>Eukaryota</taxon>
        <taxon>Fungi</taxon>
        <taxon>Dikarya</taxon>
        <taxon>Ascomycota</taxon>
        <taxon>Pezizomycotina</taxon>
        <taxon>Eurotiomycetes</taxon>
        <taxon>Eurotiomycetidae</taxon>
        <taxon>Eurotiales</taxon>
        <taxon>Aspergillaceae</taxon>
        <taxon>Penicillium</taxon>
    </lineage>
</organism>
<keyword evidence="6" id="KW-1185">Reference proteome</keyword>
<evidence type="ECO:0000313" key="6">
    <source>
        <dbReference type="Proteomes" id="UP001152649"/>
    </source>
</evidence>
<proteinExistence type="predicted"/>
<feature type="region of interest" description="Disordered" evidence="1">
    <location>
        <begin position="486"/>
        <end position="657"/>
    </location>
</feature>
<dbReference type="EMBL" id="CAJVPG010000444">
    <property type="protein sequence ID" value="CAG8424126.1"/>
    <property type="molecule type" value="Genomic_DNA"/>
</dbReference>
<name>A0A9W4K1W3_9EURO</name>
<dbReference type="InterPro" id="IPR006644">
    <property type="entry name" value="Cadg"/>
</dbReference>
<feature type="compositionally biased region" description="Polar residues" evidence="1">
    <location>
        <begin position="90"/>
        <end position="99"/>
    </location>
</feature>